<evidence type="ECO:0000313" key="3">
    <source>
        <dbReference type="Proteomes" id="UP000245946"/>
    </source>
</evidence>
<feature type="region of interest" description="Disordered" evidence="1">
    <location>
        <begin position="1"/>
        <end position="46"/>
    </location>
</feature>
<dbReference type="GeneID" id="37267137"/>
<sequence length="294" mass="31099">MDEALHSAASHSASATAAAAEGQQGDASPPQPQPRASAQPPPPPIRLLLEPARATRANSSAGATALLFPRRAPLGTQRLAQLFAVLAEMHRAVTARRIVTKRHVAAPLFAPSLNLATQAHSSPLIPTLFCRARAPSQRHLLPHAAALRLAGRRGSARRLPQRHAGAFHARARRRRLFQGPLERAPHAAHARRHTPARLLADGARGAAGAPRAGLACAAGAAERRAVDRRGGEGRGVSQSERARGKTEAAAGGPWRAGHCQLRHCALRTAIEQRADCKCLGKRARAILMLPLDAS</sequence>
<dbReference type="AlphaFoldDB" id="A0A316ZGL0"/>
<gene>
    <name evidence="2" type="ORF">FA09DRAFT_230546</name>
</gene>
<proteinExistence type="predicted"/>
<evidence type="ECO:0000256" key="1">
    <source>
        <dbReference type="SAM" id="MobiDB-lite"/>
    </source>
</evidence>
<name>A0A316ZGL0_9BASI</name>
<protein>
    <submittedName>
        <fullName evidence="2">Uncharacterized protein</fullName>
    </submittedName>
</protein>
<accession>A0A316ZGL0</accession>
<feature type="compositionally biased region" description="Low complexity" evidence="1">
    <location>
        <begin position="1"/>
        <end position="20"/>
    </location>
</feature>
<reference evidence="2 3" key="1">
    <citation type="journal article" date="2018" name="Mol. Biol. Evol.">
        <title>Broad Genomic Sampling Reveals a Smut Pathogenic Ancestry of the Fungal Clade Ustilaginomycotina.</title>
        <authorList>
            <person name="Kijpornyongpan T."/>
            <person name="Mondo S.J."/>
            <person name="Barry K."/>
            <person name="Sandor L."/>
            <person name="Lee J."/>
            <person name="Lipzen A."/>
            <person name="Pangilinan J."/>
            <person name="LaButti K."/>
            <person name="Hainaut M."/>
            <person name="Henrissat B."/>
            <person name="Grigoriev I.V."/>
            <person name="Spatafora J.W."/>
            <person name="Aime M.C."/>
        </authorList>
    </citation>
    <scope>NUCLEOTIDE SEQUENCE [LARGE SCALE GENOMIC DNA]</scope>
    <source>
        <strain evidence="2 3">MCA 4186</strain>
    </source>
</reference>
<dbReference type="Proteomes" id="UP000245946">
    <property type="component" value="Unassembled WGS sequence"/>
</dbReference>
<feature type="region of interest" description="Disordered" evidence="1">
    <location>
        <begin position="225"/>
        <end position="252"/>
    </location>
</feature>
<evidence type="ECO:0000313" key="2">
    <source>
        <dbReference type="EMBL" id="PWN99423.1"/>
    </source>
</evidence>
<dbReference type="RefSeq" id="XP_025599702.1">
    <property type="nucleotide sequence ID" value="XM_025739591.1"/>
</dbReference>
<feature type="compositionally biased region" description="Pro residues" evidence="1">
    <location>
        <begin position="29"/>
        <end position="45"/>
    </location>
</feature>
<keyword evidence="3" id="KW-1185">Reference proteome</keyword>
<dbReference type="EMBL" id="KZ819288">
    <property type="protein sequence ID" value="PWN99423.1"/>
    <property type="molecule type" value="Genomic_DNA"/>
</dbReference>
<organism evidence="2 3">
    <name type="scientific">Tilletiopsis washingtonensis</name>
    <dbReference type="NCBI Taxonomy" id="58919"/>
    <lineage>
        <taxon>Eukaryota</taxon>
        <taxon>Fungi</taxon>
        <taxon>Dikarya</taxon>
        <taxon>Basidiomycota</taxon>
        <taxon>Ustilaginomycotina</taxon>
        <taxon>Exobasidiomycetes</taxon>
        <taxon>Entylomatales</taxon>
        <taxon>Entylomatales incertae sedis</taxon>
        <taxon>Tilletiopsis</taxon>
    </lineage>
</organism>